<organism evidence="1 2">
    <name type="scientific">Rhizobium leguminosarum bv. viciae</name>
    <dbReference type="NCBI Taxonomy" id="387"/>
    <lineage>
        <taxon>Bacteria</taxon>
        <taxon>Pseudomonadati</taxon>
        <taxon>Pseudomonadota</taxon>
        <taxon>Alphaproteobacteria</taxon>
        <taxon>Hyphomicrobiales</taxon>
        <taxon>Rhizobiaceae</taxon>
        <taxon>Rhizobium/Agrobacterium group</taxon>
        <taxon>Rhizobium</taxon>
    </lineage>
</organism>
<comment type="caution">
    <text evidence="1">The sequence shown here is derived from an EMBL/GenBank/DDBJ whole genome shotgun (WGS) entry which is preliminary data.</text>
</comment>
<dbReference type="Proteomes" id="UP000662259">
    <property type="component" value="Unassembled WGS sequence"/>
</dbReference>
<accession>A0A8I2H079</accession>
<reference evidence="1" key="1">
    <citation type="submission" date="2019-10" db="EMBL/GenBank/DDBJ databases">
        <title>Rhizobium leguminosarum symbiovar viciae collection.</title>
        <authorList>
            <person name="Boivin S."/>
            <person name="Lepetit M."/>
        </authorList>
    </citation>
    <scope>NUCLEOTIDE SEQUENCE</scope>
    <source>
        <strain evidence="1">L143</strain>
    </source>
</reference>
<sequence length="64" mass="7127">MCIVQKEILCRPWPALSIVCGIAHHAALRRAPIHKRLNPQPATAWISWIGYISNIGLSEHNCNG</sequence>
<dbReference type="EMBL" id="WIEZ01000010">
    <property type="protein sequence ID" value="NKM47063.1"/>
    <property type="molecule type" value="Genomic_DNA"/>
</dbReference>
<evidence type="ECO:0000313" key="2">
    <source>
        <dbReference type="Proteomes" id="UP000662259"/>
    </source>
</evidence>
<gene>
    <name evidence="1" type="ORF">GFL91_19190</name>
</gene>
<proteinExistence type="predicted"/>
<name>A0A8I2H079_RHILV</name>
<evidence type="ECO:0000313" key="1">
    <source>
        <dbReference type="EMBL" id="NKM47063.1"/>
    </source>
</evidence>
<dbReference type="AlphaFoldDB" id="A0A8I2H079"/>
<protein>
    <submittedName>
        <fullName evidence="1">Uncharacterized protein</fullName>
    </submittedName>
</protein>